<evidence type="ECO:0000313" key="1">
    <source>
        <dbReference type="EMBL" id="KAK2636958.1"/>
    </source>
</evidence>
<organism evidence="1 2">
    <name type="scientific">Dipteronia dyeriana</name>
    <dbReference type="NCBI Taxonomy" id="168575"/>
    <lineage>
        <taxon>Eukaryota</taxon>
        <taxon>Viridiplantae</taxon>
        <taxon>Streptophyta</taxon>
        <taxon>Embryophyta</taxon>
        <taxon>Tracheophyta</taxon>
        <taxon>Spermatophyta</taxon>
        <taxon>Magnoliopsida</taxon>
        <taxon>eudicotyledons</taxon>
        <taxon>Gunneridae</taxon>
        <taxon>Pentapetalae</taxon>
        <taxon>rosids</taxon>
        <taxon>malvids</taxon>
        <taxon>Sapindales</taxon>
        <taxon>Sapindaceae</taxon>
        <taxon>Hippocastanoideae</taxon>
        <taxon>Acereae</taxon>
        <taxon>Dipteronia</taxon>
    </lineage>
</organism>
<accession>A0AAD9TJG9</accession>
<proteinExistence type="predicted"/>
<dbReference type="AlphaFoldDB" id="A0AAD9TJG9"/>
<name>A0AAD9TJG9_9ROSI</name>
<dbReference type="Gene3D" id="3.30.300.20">
    <property type="match status" value="1"/>
</dbReference>
<dbReference type="Proteomes" id="UP001280121">
    <property type="component" value="Unassembled WGS sequence"/>
</dbReference>
<protein>
    <submittedName>
        <fullName evidence="1">Uncharacterized protein</fullName>
    </submittedName>
</protein>
<dbReference type="InterPro" id="IPR015946">
    <property type="entry name" value="KH_dom-like_a/b"/>
</dbReference>
<comment type="caution">
    <text evidence="1">The sequence shown here is derived from an EMBL/GenBank/DDBJ whole genome shotgun (WGS) entry which is preliminary data.</text>
</comment>
<evidence type="ECO:0000313" key="2">
    <source>
        <dbReference type="Proteomes" id="UP001280121"/>
    </source>
</evidence>
<dbReference type="EMBL" id="JANJYI010000009">
    <property type="protein sequence ID" value="KAK2636958.1"/>
    <property type="molecule type" value="Genomic_DNA"/>
</dbReference>
<keyword evidence="2" id="KW-1185">Reference proteome</keyword>
<sequence length="75" mass="8107">MGTTQISKKRKSVAGGVFFAELNEVCVLTRESAEDGEKGRRIRELTSRTDSISLRTASSFTLKAEGQPPPIPVVA</sequence>
<reference evidence="1" key="1">
    <citation type="journal article" date="2023" name="Plant J.">
        <title>Genome sequences and population genomics provide insights into the demographic history, inbreeding, and mutation load of two 'living fossil' tree species of Dipteronia.</title>
        <authorList>
            <person name="Feng Y."/>
            <person name="Comes H.P."/>
            <person name="Chen J."/>
            <person name="Zhu S."/>
            <person name="Lu R."/>
            <person name="Zhang X."/>
            <person name="Li P."/>
            <person name="Qiu J."/>
            <person name="Olsen K.M."/>
            <person name="Qiu Y."/>
        </authorList>
    </citation>
    <scope>NUCLEOTIDE SEQUENCE</scope>
    <source>
        <strain evidence="1">KIB01</strain>
    </source>
</reference>
<gene>
    <name evidence="1" type="ORF">Ddye_031750</name>
</gene>